<organism evidence="7 8">
    <name type="scientific">Canna indica</name>
    <name type="common">Indian-shot</name>
    <dbReference type="NCBI Taxonomy" id="4628"/>
    <lineage>
        <taxon>Eukaryota</taxon>
        <taxon>Viridiplantae</taxon>
        <taxon>Streptophyta</taxon>
        <taxon>Embryophyta</taxon>
        <taxon>Tracheophyta</taxon>
        <taxon>Spermatophyta</taxon>
        <taxon>Magnoliopsida</taxon>
        <taxon>Liliopsida</taxon>
        <taxon>Zingiberales</taxon>
        <taxon>Cannaceae</taxon>
        <taxon>Canna</taxon>
    </lineage>
</organism>
<gene>
    <name evidence="7" type="ORF">Cni_G23952</name>
</gene>
<dbReference type="InterPro" id="IPR001841">
    <property type="entry name" value="Znf_RING"/>
</dbReference>
<keyword evidence="2 4" id="KW-0863">Zinc-finger</keyword>
<keyword evidence="8" id="KW-1185">Reference proteome</keyword>
<accession>A0AAQ3QJN3</accession>
<feature type="region of interest" description="Disordered" evidence="5">
    <location>
        <begin position="1"/>
        <end position="77"/>
    </location>
</feature>
<feature type="domain" description="RING-type" evidence="6">
    <location>
        <begin position="96"/>
        <end position="136"/>
    </location>
</feature>
<dbReference type="PROSITE" id="PS00518">
    <property type="entry name" value="ZF_RING_1"/>
    <property type="match status" value="1"/>
</dbReference>
<dbReference type="SUPFAM" id="SSF57850">
    <property type="entry name" value="RING/U-box"/>
    <property type="match status" value="1"/>
</dbReference>
<feature type="compositionally biased region" description="Basic residues" evidence="5">
    <location>
        <begin position="264"/>
        <end position="273"/>
    </location>
</feature>
<dbReference type="PROSITE" id="PS50089">
    <property type="entry name" value="ZF_RING_2"/>
    <property type="match status" value="1"/>
</dbReference>
<protein>
    <submittedName>
        <fullName evidence="7">E3 ubiquitin-protein ligase</fullName>
    </submittedName>
</protein>
<dbReference type="Gene3D" id="3.30.40.10">
    <property type="entry name" value="Zinc/RING finger domain, C3HC4 (zinc finger)"/>
    <property type="match status" value="1"/>
</dbReference>
<dbReference type="CDD" id="cd16531">
    <property type="entry name" value="RING-HC_RING1-like"/>
    <property type="match status" value="1"/>
</dbReference>
<dbReference type="GO" id="GO:0008270">
    <property type="term" value="F:zinc ion binding"/>
    <property type="evidence" value="ECO:0007669"/>
    <property type="project" value="UniProtKB-KW"/>
</dbReference>
<evidence type="ECO:0000313" key="8">
    <source>
        <dbReference type="Proteomes" id="UP001327560"/>
    </source>
</evidence>
<reference evidence="7 8" key="1">
    <citation type="submission" date="2023-10" db="EMBL/GenBank/DDBJ databases">
        <title>Chromosome-scale genome assembly provides insights into flower coloration mechanisms of Canna indica.</title>
        <authorList>
            <person name="Li C."/>
        </authorList>
    </citation>
    <scope>NUCLEOTIDE SEQUENCE [LARGE SCALE GENOMIC DNA]</scope>
    <source>
        <tissue evidence="7">Flower</tissue>
    </source>
</reference>
<dbReference type="PANTHER" id="PTHR46537:SF3">
    <property type="entry name" value="E3 UBIQUITIN-PROTEIN LIGASE RING1A"/>
    <property type="match status" value="1"/>
</dbReference>
<evidence type="ECO:0000256" key="2">
    <source>
        <dbReference type="ARBA" id="ARBA00022771"/>
    </source>
</evidence>
<sequence>MPAQKRSLPSPPPPPSDDHPAASDDPSPTPLQPQHKQVEMEEAAMAVEEEKQPKNPPQEENGSGEEGGDSESEDDAAYTEESVLVRLADIRKEVQCPICLGIIRKTRTVMECLHRFCRACIDKSMRLGNNECPACRTHCASRRSLRDDPKYDALIAAIYPDIDKYEEEELAFHEEEMSRNKKLQADIAEIYQRQSAALGRKRSTAKATAVAFMKSQGNYRNHVSGRGGRDIMLGASDEEEEEEANVNDVGKNYSSADEPSPERRPKRRKRRGGVPRSSPSRTAGSADAASEENVDYEANREHIGITPLQAGSRDILSWGKNGARSQTRHGYMSGSSGRMVKGGRITKLGDYLRILDDNDDEFDVHISLVPSDKDRVPNLQQSYLCCRPTLSIKHLSEYIARETSIPAKEVHIYVRTYQGGVSAVKPPSSSDVADNDRLVGLQKLEGQESLSTLYTSFASNQGELALIYHQKMQS</sequence>
<evidence type="ECO:0000259" key="6">
    <source>
        <dbReference type="PROSITE" id="PS50089"/>
    </source>
</evidence>
<evidence type="ECO:0000256" key="5">
    <source>
        <dbReference type="SAM" id="MobiDB-lite"/>
    </source>
</evidence>
<dbReference type="Pfam" id="PF13923">
    <property type="entry name" value="zf-C3HC4_2"/>
    <property type="match status" value="1"/>
</dbReference>
<evidence type="ECO:0000256" key="3">
    <source>
        <dbReference type="ARBA" id="ARBA00022833"/>
    </source>
</evidence>
<evidence type="ECO:0000313" key="7">
    <source>
        <dbReference type="EMBL" id="WOL15171.1"/>
    </source>
</evidence>
<dbReference type="EMBL" id="CP136896">
    <property type="protein sequence ID" value="WOL15171.1"/>
    <property type="molecule type" value="Genomic_DNA"/>
</dbReference>
<feature type="region of interest" description="Disordered" evidence="5">
    <location>
        <begin position="237"/>
        <end position="294"/>
    </location>
</feature>
<dbReference type="SMART" id="SM00184">
    <property type="entry name" value="RING"/>
    <property type="match status" value="1"/>
</dbReference>
<dbReference type="AlphaFoldDB" id="A0AAQ3QJN3"/>
<dbReference type="InterPro" id="IPR013083">
    <property type="entry name" value="Znf_RING/FYVE/PHD"/>
</dbReference>
<dbReference type="InterPro" id="IPR044592">
    <property type="entry name" value="RING1A/B"/>
</dbReference>
<name>A0AAQ3QJN3_9LILI</name>
<feature type="compositionally biased region" description="Acidic residues" evidence="5">
    <location>
        <begin position="62"/>
        <end position="77"/>
    </location>
</feature>
<proteinExistence type="predicted"/>
<evidence type="ECO:0000256" key="1">
    <source>
        <dbReference type="ARBA" id="ARBA00022723"/>
    </source>
</evidence>
<evidence type="ECO:0000256" key="4">
    <source>
        <dbReference type="PROSITE-ProRule" id="PRU00175"/>
    </source>
</evidence>
<dbReference type="PANTHER" id="PTHR46537">
    <property type="entry name" value="OS11G0578200 PROTEIN"/>
    <property type="match status" value="1"/>
</dbReference>
<keyword evidence="3" id="KW-0862">Zinc</keyword>
<dbReference type="Proteomes" id="UP001327560">
    <property type="component" value="Chromosome 7"/>
</dbReference>
<dbReference type="InterPro" id="IPR017907">
    <property type="entry name" value="Znf_RING_CS"/>
</dbReference>
<keyword evidence="1" id="KW-0479">Metal-binding</keyword>